<dbReference type="EMBL" id="CABPRJ010000001">
    <property type="protein sequence ID" value="VVC24080.1"/>
    <property type="molecule type" value="Genomic_DNA"/>
</dbReference>
<reference evidence="1 2" key="1">
    <citation type="submission" date="2019-08" db="EMBL/GenBank/DDBJ databases">
        <authorList>
            <person name="Alioto T."/>
            <person name="Alioto T."/>
            <person name="Gomez Garrido J."/>
        </authorList>
    </citation>
    <scope>NUCLEOTIDE SEQUENCE [LARGE SCALE GENOMIC DNA]</scope>
</reference>
<sequence>MGVVTVTVVWETAAAVAAVAETRPGRFSSVDRVIYKALVRPPQVITSARPELGFLPTQHSSIMRPELPGFRSSDPFY</sequence>
<accession>A0A5E4LWZ8</accession>
<dbReference type="AlphaFoldDB" id="A0A5E4LWZ8"/>
<evidence type="ECO:0000313" key="2">
    <source>
        <dbReference type="Proteomes" id="UP000325440"/>
    </source>
</evidence>
<organism evidence="1 2">
    <name type="scientific">Cinara cedri</name>
    <dbReference type="NCBI Taxonomy" id="506608"/>
    <lineage>
        <taxon>Eukaryota</taxon>
        <taxon>Metazoa</taxon>
        <taxon>Ecdysozoa</taxon>
        <taxon>Arthropoda</taxon>
        <taxon>Hexapoda</taxon>
        <taxon>Insecta</taxon>
        <taxon>Pterygota</taxon>
        <taxon>Neoptera</taxon>
        <taxon>Paraneoptera</taxon>
        <taxon>Hemiptera</taxon>
        <taxon>Sternorrhyncha</taxon>
        <taxon>Aphidomorpha</taxon>
        <taxon>Aphidoidea</taxon>
        <taxon>Aphididae</taxon>
        <taxon>Lachninae</taxon>
        <taxon>Cinara</taxon>
    </lineage>
</organism>
<dbReference type="Proteomes" id="UP000325440">
    <property type="component" value="Unassembled WGS sequence"/>
</dbReference>
<proteinExistence type="predicted"/>
<name>A0A5E4LWZ8_9HEMI</name>
<keyword evidence="2" id="KW-1185">Reference proteome</keyword>
<gene>
    <name evidence="1" type="ORF">CINCED_3A022819</name>
</gene>
<evidence type="ECO:0000313" key="1">
    <source>
        <dbReference type="EMBL" id="VVC24080.1"/>
    </source>
</evidence>
<protein>
    <submittedName>
        <fullName evidence="1">Uncharacterized protein</fullName>
    </submittedName>
</protein>